<feature type="transmembrane region" description="Helical" evidence="7">
    <location>
        <begin position="303"/>
        <end position="329"/>
    </location>
</feature>
<keyword evidence="3 7" id="KW-0812">Transmembrane</keyword>
<comment type="subcellular location">
    <subcellularLocation>
        <location evidence="1">Membrane</location>
        <topology evidence="1">Multi-pass membrane protein</topology>
    </subcellularLocation>
</comment>
<protein>
    <submittedName>
        <fullName evidence="8">AI-2E family transporter</fullName>
    </submittedName>
</protein>
<feature type="transmembrane region" description="Helical" evidence="7">
    <location>
        <begin position="200"/>
        <end position="221"/>
    </location>
</feature>
<evidence type="ECO:0000256" key="4">
    <source>
        <dbReference type="ARBA" id="ARBA00022989"/>
    </source>
</evidence>
<dbReference type="GO" id="GO:0016020">
    <property type="term" value="C:membrane"/>
    <property type="evidence" value="ECO:0007669"/>
    <property type="project" value="UniProtKB-SubCell"/>
</dbReference>
<organism evidence="8 9">
    <name type="scientific">Cereibacter changlensis</name>
    <dbReference type="NCBI Taxonomy" id="402884"/>
    <lineage>
        <taxon>Bacteria</taxon>
        <taxon>Pseudomonadati</taxon>
        <taxon>Pseudomonadota</taxon>
        <taxon>Alphaproteobacteria</taxon>
        <taxon>Rhodobacterales</taxon>
        <taxon>Paracoccaceae</taxon>
        <taxon>Cereibacter</taxon>
    </lineage>
</organism>
<evidence type="ECO:0000256" key="1">
    <source>
        <dbReference type="ARBA" id="ARBA00004141"/>
    </source>
</evidence>
<sequence length="376" mass="40093">MKQALFSNFVLAVILVICLGALLVLGRPILLPIVTAAISAYVILSATRLLRRLPVLRHFPTVVLRIGVLIAFTVAFLSVAVIIASTIRQIADVAPRYQANLVDLVERLAERFDFESAAVWQALHDATIGRIDVQSLVLTLLGSFTSIGSGIFLVVLYTGFLLAERSNFDQKLTAAFPDSESAGRLRSVVADINQRISDYLAVKTLVNIILGGVSYVILLGFDVNFALFWAVAIGLMNYIPYLGSLLGVVFPVLMSLAQFGTLGATLGLGACLVAAQVLVGSVIDPRMVGRQVNLSPFVILVALSVWTAIWGIPGAILAIPLTSMLAIVLSSFDSTRFVAVLMADRVGPARRRAGQGGPADLTGREPASPVLGRSNP</sequence>
<keyword evidence="5 7" id="KW-0472">Membrane</keyword>
<feature type="transmembrane region" description="Helical" evidence="7">
    <location>
        <begin position="62"/>
        <end position="87"/>
    </location>
</feature>
<evidence type="ECO:0000256" key="5">
    <source>
        <dbReference type="ARBA" id="ARBA00023136"/>
    </source>
</evidence>
<feature type="transmembrane region" description="Helical" evidence="7">
    <location>
        <begin position="140"/>
        <end position="163"/>
    </location>
</feature>
<feature type="transmembrane region" description="Helical" evidence="7">
    <location>
        <begin position="5"/>
        <end position="23"/>
    </location>
</feature>
<feature type="transmembrane region" description="Helical" evidence="7">
    <location>
        <begin position="227"/>
        <end position="250"/>
    </location>
</feature>
<dbReference type="Pfam" id="PF01594">
    <property type="entry name" value="AI-2E_transport"/>
    <property type="match status" value="1"/>
</dbReference>
<dbReference type="RefSeq" id="WP_136794126.1">
    <property type="nucleotide sequence ID" value="NZ_SWAU01000280.1"/>
</dbReference>
<feature type="transmembrane region" description="Helical" evidence="7">
    <location>
        <begin position="29"/>
        <end position="50"/>
    </location>
</feature>
<evidence type="ECO:0000256" key="6">
    <source>
        <dbReference type="SAM" id="MobiDB-lite"/>
    </source>
</evidence>
<evidence type="ECO:0000256" key="7">
    <source>
        <dbReference type="SAM" id="Phobius"/>
    </source>
</evidence>
<name>A0A4U0Z078_9RHOB</name>
<dbReference type="PANTHER" id="PTHR21716:SF64">
    <property type="entry name" value="AI-2 TRANSPORT PROTEIN TQSA"/>
    <property type="match status" value="1"/>
</dbReference>
<evidence type="ECO:0000256" key="2">
    <source>
        <dbReference type="ARBA" id="ARBA00009773"/>
    </source>
</evidence>
<dbReference type="PANTHER" id="PTHR21716">
    <property type="entry name" value="TRANSMEMBRANE PROTEIN"/>
    <property type="match status" value="1"/>
</dbReference>
<keyword evidence="4 7" id="KW-1133">Transmembrane helix</keyword>
<accession>A0A4U0Z078</accession>
<feature type="transmembrane region" description="Helical" evidence="7">
    <location>
        <begin position="262"/>
        <end position="283"/>
    </location>
</feature>
<comment type="caution">
    <text evidence="8">The sequence shown here is derived from an EMBL/GenBank/DDBJ whole genome shotgun (WGS) entry which is preliminary data.</text>
</comment>
<comment type="similarity">
    <text evidence="2">Belongs to the autoinducer-2 exporter (AI-2E) (TC 2.A.86) family.</text>
</comment>
<reference evidence="8 9" key="1">
    <citation type="submission" date="2019-04" db="EMBL/GenBank/DDBJ databases">
        <title>Crypto-aerobic microbial life in anoxic (sulfidic) marine sediments.</title>
        <authorList>
            <person name="Bhattacharya S."/>
            <person name="Roy C."/>
            <person name="Mondal N."/>
            <person name="Sarkar J."/>
            <person name="Mandal S."/>
            <person name="Rameez M.J."/>
            <person name="Ghosh W."/>
        </authorList>
    </citation>
    <scope>NUCLEOTIDE SEQUENCE [LARGE SCALE GENOMIC DNA]</scope>
    <source>
        <strain evidence="8 9">SBBC</strain>
    </source>
</reference>
<dbReference type="EMBL" id="SWAU01000280">
    <property type="protein sequence ID" value="TKA94803.1"/>
    <property type="molecule type" value="Genomic_DNA"/>
</dbReference>
<evidence type="ECO:0000313" key="8">
    <source>
        <dbReference type="EMBL" id="TKA94803.1"/>
    </source>
</evidence>
<gene>
    <name evidence="8" type="ORF">FAZ78_20335</name>
</gene>
<dbReference type="AlphaFoldDB" id="A0A4U0Z078"/>
<dbReference type="InterPro" id="IPR002549">
    <property type="entry name" value="AI-2E-like"/>
</dbReference>
<evidence type="ECO:0000313" key="9">
    <source>
        <dbReference type="Proteomes" id="UP000306340"/>
    </source>
</evidence>
<evidence type="ECO:0000256" key="3">
    <source>
        <dbReference type="ARBA" id="ARBA00022692"/>
    </source>
</evidence>
<feature type="region of interest" description="Disordered" evidence="6">
    <location>
        <begin position="350"/>
        <end position="376"/>
    </location>
</feature>
<proteinExistence type="inferred from homology"/>
<dbReference type="Proteomes" id="UP000306340">
    <property type="component" value="Unassembled WGS sequence"/>
</dbReference>
<dbReference type="GO" id="GO:0055085">
    <property type="term" value="P:transmembrane transport"/>
    <property type="evidence" value="ECO:0007669"/>
    <property type="project" value="TreeGrafter"/>
</dbReference>